<gene>
    <name evidence="5" type="ORF">B1B_16616</name>
</gene>
<dbReference type="GO" id="GO:0003924">
    <property type="term" value="F:GTPase activity"/>
    <property type="evidence" value="ECO:0007669"/>
    <property type="project" value="TreeGrafter"/>
</dbReference>
<dbReference type="EMBL" id="AUZY01011066">
    <property type="protein sequence ID" value="EQD36159.1"/>
    <property type="molecule type" value="Genomic_DNA"/>
</dbReference>
<keyword evidence="4" id="KW-0342">GTP-binding</keyword>
<dbReference type="AlphaFoldDB" id="T1A5K5"/>
<accession>T1A5K5</accession>
<organism evidence="5">
    <name type="scientific">mine drainage metagenome</name>
    <dbReference type="NCBI Taxonomy" id="410659"/>
    <lineage>
        <taxon>unclassified sequences</taxon>
        <taxon>metagenomes</taxon>
        <taxon>ecological metagenomes</taxon>
    </lineage>
</organism>
<evidence type="ECO:0008006" key="6">
    <source>
        <dbReference type="Google" id="ProtNLM"/>
    </source>
</evidence>
<dbReference type="Gene3D" id="3.40.50.300">
    <property type="entry name" value="P-loop containing nucleotide triphosphate hydrolases"/>
    <property type="match status" value="1"/>
</dbReference>
<dbReference type="Pfam" id="PF03029">
    <property type="entry name" value="ATP_bind_1"/>
    <property type="match status" value="1"/>
</dbReference>
<evidence type="ECO:0000256" key="1">
    <source>
        <dbReference type="ARBA" id="ARBA00005290"/>
    </source>
</evidence>
<reference evidence="5" key="2">
    <citation type="journal article" date="2014" name="ISME J.">
        <title>Microbial stratification in low pH oxic and suboxic macroscopic growths along an acid mine drainage.</title>
        <authorList>
            <person name="Mendez-Garcia C."/>
            <person name="Mesa V."/>
            <person name="Sprenger R.R."/>
            <person name="Richter M."/>
            <person name="Diez M.S."/>
            <person name="Solano J."/>
            <person name="Bargiela R."/>
            <person name="Golyshina O.V."/>
            <person name="Manteca A."/>
            <person name="Ramos J.L."/>
            <person name="Gallego J.R."/>
            <person name="Llorente I."/>
            <person name="Martins Dos Santos V.A."/>
            <person name="Jensen O.N."/>
            <person name="Pelaez A.I."/>
            <person name="Sanchez J."/>
            <person name="Ferrer M."/>
        </authorList>
    </citation>
    <scope>NUCLEOTIDE SEQUENCE</scope>
</reference>
<dbReference type="InterPro" id="IPR004130">
    <property type="entry name" value="Gpn"/>
</dbReference>
<evidence type="ECO:0000256" key="4">
    <source>
        <dbReference type="ARBA" id="ARBA00023134"/>
    </source>
</evidence>
<name>T1A5K5_9ZZZZ</name>
<keyword evidence="2" id="KW-0547">Nucleotide-binding</keyword>
<evidence type="ECO:0000313" key="5">
    <source>
        <dbReference type="EMBL" id="EQD36159.1"/>
    </source>
</evidence>
<dbReference type="SUPFAM" id="SSF52540">
    <property type="entry name" value="P-loop containing nucleoside triphosphate hydrolases"/>
    <property type="match status" value="1"/>
</dbReference>
<comment type="similarity">
    <text evidence="1">Belongs to the GPN-loop GTPase family.</text>
</comment>
<protein>
    <recommendedName>
        <fullName evidence="6">GTPase</fullName>
    </recommendedName>
</protein>
<comment type="caution">
    <text evidence="5">The sequence shown here is derived from an EMBL/GenBank/DDBJ whole genome shotgun (WGS) entry which is preliminary data.</text>
</comment>
<evidence type="ECO:0000256" key="2">
    <source>
        <dbReference type="ARBA" id="ARBA00022741"/>
    </source>
</evidence>
<dbReference type="InterPro" id="IPR027417">
    <property type="entry name" value="P-loop_NTPase"/>
</dbReference>
<keyword evidence="3" id="KW-0378">Hydrolase</keyword>
<dbReference type="GO" id="GO:0005525">
    <property type="term" value="F:GTP binding"/>
    <property type="evidence" value="ECO:0007669"/>
    <property type="project" value="UniProtKB-KW"/>
</dbReference>
<evidence type="ECO:0000256" key="3">
    <source>
        <dbReference type="ARBA" id="ARBA00022801"/>
    </source>
</evidence>
<dbReference type="PANTHER" id="PTHR21231:SF8">
    <property type="entry name" value="GPN-LOOP GTPASE 1"/>
    <property type="match status" value="1"/>
</dbReference>
<proteinExistence type="inferred from homology"/>
<feature type="non-terminal residue" evidence="5">
    <location>
        <position position="136"/>
    </location>
</feature>
<sequence length="136" mass="14791">MIGSIYAVGAAGTGKSTFSASLKEWMISQGFDAAVANLDPGAEYLPYDADFDIREFISLSDVMSEYSLGPNGAQIVAADLLLENYQTMLKPLEEFDDYYVIFDTPGQIELFAFRQAAPQLVDSFSGSRASIAFISD</sequence>
<reference evidence="5" key="1">
    <citation type="submission" date="2013-08" db="EMBL/GenBank/DDBJ databases">
        <authorList>
            <person name="Mendez C."/>
            <person name="Richter M."/>
            <person name="Ferrer M."/>
            <person name="Sanchez J."/>
        </authorList>
    </citation>
    <scope>NUCLEOTIDE SEQUENCE</scope>
</reference>
<dbReference type="PANTHER" id="PTHR21231">
    <property type="entry name" value="XPA-BINDING PROTEIN 1-RELATED"/>
    <property type="match status" value="1"/>
</dbReference>